<dbReference type="Pfam" id="PF11159">
    <property type="entry name" value="DUF2939"/>
    <property type="match status" value="1"/>
</dbReference>
<evidence type="ECO:0000313" key="3">
    <source>
        <dbReference type="Proteomes" id="UP000472320"/>
    </source>
</evidence>
<dbReference type="InterPro" id="IPR021330">
    <property type="entry name" value="DUF2939"/>
</dbReference>
<organism evidence="2 3">
    <name type="scientific">Massilia eburnea</name>
    <dbReference type="NCBI Taxonomy" id="1776165"/>
    <lineage>
        <taxon>Bacteria</taxon>
        <taxon>Pseudomonadati</taxon>
        <taxon>Pseudomonadota</taxon>
        <taxon>Betaproteobacteria</taxon>
        <taxon>Burkholderiales</taxon>
        <taxon>Oxalobacteraceae</taxon>
        <taxon>Telluria group</taxon>
        <taxon>Massilia</taxon>
    </lineage>
</organism>
<dbReference type="AlphaFoldDB" id="A0A6L6QML0"/>
<gene>
    <name evidence="2" type="ORF">GM658_20215</name>
</gene>
<proteinExistence type="predicted"/>
<name>A0A6L6QML0_9BURK</name>
<dbReference type="OrthoDB" id="8706891at2"/>
<accession>A0A6L6QML0</accession>
<sequence>MAKKSKSIGTAVLAAAVAVAAYWYWSPLLVMHQMKEAVRTHDVEAFNRHVDFPALRENMKDNIAGRPGDGALDGLGRLLGGVVVDALVRPEAVMFVLEHGDFAKQKRRDEPVAEAPREEAPPPGENKPKWVTEREGINRFVVHNDKISLVLVRNGFADWKLSELRL</sequence>
<dbReference type="Proteomes" id="UP000472320">
    <property type="component" value="Unassembled WGS sequence"/>
</dbReference>
<dbReference type="RefSeq" id="WP_155455863.1">
    <property type="nucleotide sequence ID" value="NZ_WNKX01000017.1"/>
</dbReference>
<reference evidence="2 3" key="1">
    <citation type="submission" date="2019-11" db="EMBL/GenBank/DDBJ databases">
        <title>Type strains purchased from KCTC, JCM and DSMZ.</title>
        <authorList>
            <person name="Lu H."/>
        </authorList>
    </citation>
    <scope>NUCLEOTIDE SEQUENCE [LARGE SCALE GENOMIC DNA]</scope>
    <source>
        <strain evidence="2 3">JCM 31587</strain>
    </source>
</reference>
<protein>
    <submittedName>
        <fullName evidence="2">DUF2939 domain-containing protein</fullName>
    </submittedName>
</protein>
<keyword evidence="3" id="KW-1185">Reference proteome</keyword>
<comment type="caution">
    <text evidence="2">The sequence shown here is derived from an EMBL/GenBank/DDBJ whole genome shotgun (WGS) entry which is preliminary data.</text>
</comment>
<feature type="region of interest" description="Disordered" evidence="1">
    <location>
        <begin position="106"/>
        <end position="131"/>
    </location>
</feature>
<evidence type="ECO:0000256" key="1">
    <source>
        <dbReference type="SAM" id="MobiDB-lite"/>
    </source>
</evidence>
<dbReference type="EMBL" id="WNKX01000017">
    <property type="protein sequence ID" value="MTW12936.1"/>
    <property type="molecule type" value="Genomic_DNA"/>
</dbReference>
<evidence type="ECO:0000313" key="2">
    <source>
        <dbReference type="EMBL" id="MTW12936.1"/>
    </source>
</evidence>